<comment type="caution">
    <text evidence="2">The sequence shown here is derived from an EMBL/GenBank/DDBJ whole genome shotgun (WGS) entry which is preliminary data.</text>
</comment>
<dbReference type="Proteomes" id="UP000321301">
    <property type="component" value="Unassembled WGS sequence"/>
</dbReference>
<sequence length="522" mass="59255">MISELPDSGSLISKEIAIDSTVLIPSKILVFPDKAVILDNGKESLFKVFSLPDFSLLYSFGKLGEGPDEFSYVDPNSLQKRGDDLVVVSGTKLRKIRMEEGGSVMGESVKLIKSNAGLVNRLLMLNDSTYICDIFDAIPGGPEYQMVNLPSAKEVATFGKYPEQSTDQGSGEGNLYRDFGKSTVINPKDGRLAAFYFSQNQIKFYNPKGEFLKEIGVEALEKPVSGDELDLFWVEPYATENHIYVLFIGKPKSVIKEEFETFRPHMEIWDWEGNLLERYTVDQFLTSYAVSEKRQKIYGFSYFKEGVLFEYDLKDGVRPSPLIGKNQKGTSPKKDKKTEKQDQIIDPNSEIIAENDYYKMKLPVGWNYTAVRGEVKKDYYEKDNMYLTIDSFRSPKREGKSFCGDASLQVRILFPKEAALDIGSHLDKMVADYRSNSSLIDLNAKEIGGEEKSKGYRLNYASQLVDSKGVKYTRQNEVTLFEKENRIIQTIYSSCDVYEHYYEEVQESLATLTFKDAFPNGE</sequence>
<feature type="compositionally biased region" description="Basic and acidic residues" evidence="1">
    <location>
        <begin position="332"/>
        <end position="342"/>
    </location>
</feature>
<dbReference type="AlphaFoldDB" id="A0A512CI80"/>
<keyword evidence="3" id="KW-1185">Reference proteome</keyword>
<gene>
    <name evidence="2" type="ORF">CQA01_44620</name>
</gene>
<evidence type="ECO:0000256" key="1">
    <source>
        <dbReference type="SAM" id="MobiDB-lite"/>
    </source>
</evidence>
<dbReference type="EMBL" id="BJYV01000030">
    <property type="protein sequence ID" value="GEO23928.1"/>
    <property type="molecule type" value="Genomic_DNA"/>
</dbReference>
<accession>A0A512CI80</accession>
<name>A0A512CI80_9BACT</name>
<protein>
    <submittedName>
        <fullName evidence="2">Uncharacterized protein</fullName>
    </submittedName>
</protein>
<evidence type="ECO:0000313" key="3">
    <source>
        <dbReference type="Proteomes" id="UP000321301"/>
    </source>
</evidence>
<evidence type="ECO:0000313" key="2">
    <source>
        <dbReference type="EMBL" id="GEO23928.1"/>
    </source>
</evidence>
<dbReference type="Pfam" id="PF15869">
    <property type="entry name" value="TolB_like"/>
    <property type="match status" value="1"/>
</dbReference>
<proteinExistence type="predicted"/>
<reference evidence="2 3" key="1">
    <citation type="submission" date="2019-07" db="EMBL/GenBank/DDBJ databases">
        <title>Whole genome shotgun sequence of Cyclobacterium qasimii NBRC 106168.</title>
        <authorList>
            <person name="Hosoyama A."/>
            <person name="Uohara A."/>
            <person name="Ohji S."/>
            <person name="Ichikawa N."/>
        </authorList>
    </citation>
    <scope>NUCLEOTIDE SEQUENCE [LARGE SCALE GENOMIC DNA]</scope>
    <source>
        <strain evidence="2 3">NBRC 106168</strain>
    </source>
</reference>
<feature type="region of interest" description="Disordered" evidence="1">
    <location>
        <begin position="320"/>
        <end position="342"/>
    </location>
</feature>
<organism evidence="2 3">
    <name type="scientific">Cyclobacterium qasimii</name>
    <dbReference type="NCBI Taxonomy" id="1350429"/>
    <lineage>
        <taxon>Bacteria</taxon>
        <taxon>Pseudomonadati</taxon>
        <taxon>Bacteroidota</taxon>
        <taxon>Cytophagia</taxon>
        <taxon>Cytophagales</taxon>
        <taxon>Cyclobacteriaceae</taxon>
        <taxon>Cyclobacterium</taxon>
    </lineage>
</organism>